<protein>
    <recommendedName>
        <fullName evidence="4">Zinc knuckle CX2CX4HX4C domain-containing protein</fullName>
    </recommendedName>
</protein>
<dbReference type="PANTHER" id="PTHR31286:SF173">
    <property type="entry name" value="DUF4283 DOMAIN-CONTAINING PROTEIN"/>
    <property type="match status" value="1"/>
</dbReference>
<sequence length="267" mass="29375">MTWICLPGLQVIMYRKSIIQEIGKSIGLMIRIDYQTENGRHGRFVRMTVIVDLGKPLISKIFINGRVHIVEYESLPTICFHCGMYDHLQESCAMSRLTSNVEENITPPVTNQQRTEECSFGPWMMVKTAAAIPRAKLRNKGKSSATPKLTTLISRRKPQVVTLSEFLILTRNLSKASSLNPPSLDQSKHSAVVVDENLNPNILVIPSSLPTLPTTSLVPPASEPPDKQLQPTSGEVPHAPVGASLQFNQTDVISDALGSTHAVAMLE</sequence>
<evidence type="ECO:0000313" key="2">
    <source>
        <dbReference type="EMBL" id="KAK8996371.1"/>
    </source>
</evidence>
<evidence type="ECO:0008006" key="4">
    <source>
        <dbReference type="Google" id="ProtNLM"/>
    </source>
</evidence>
<comment type="caution">
    <text evidence="2">The sequence shown here is derived from an EMBL/GenBank/DDBJ whole genome shotgun (WGS) entry which is preliminary data.</text>
</comment>
<evidence type="ECO:0000313" key="3">
    <source>
        <dbReference type="Proteomes" id="UP001396334"/>
    </source>
</evidence>
<dbReference type="InterPro" id="IPR040256">
    <property type="entry name" value="At4g02000-like"/>
</dbReference>
<dbReference type="PANTHER" id="PTHR31286">
    <property type="entry name" value="GLYCINE-RICH CELL WALL STRUCTURAL PROTEIN 1.8-LIKE"/>
    <property type="match status" value="1"/>
</dbReference>
<proteinExistence type="predicted"/>
<gene>
    <name evidence="2" type="ORF">V6N11_076608</name>
</gene>
<reference evidence="2 3" key="1">
    <citation type="journal article" date="2024" name="G3 (Bethesda)">
        <title>Genome assembly of Hibiscus sabdariffa L. provides insights into metabolisms of medicinal natural products.</title>
        <authorList>
            <person name="Kim T."/>
        </authorList>
    </citation>
    <scope>NUCLEOTIDE SEQUENCE [LARGE SCALE GENOMIC DNA]</scope>
    <source>
        <strain evidence="2">TK-2024</strain>
        <tissue evidence="2">Old leaves</tissue>
    </source>
</reference>
<keyword evidence="3" id="KW-1185">Reference proteome</keyword>
<accession>A0ABR2Q6S1</accession>
<dbReference type="Proteomes" id="UP001396334">
    <property type="component" value="Unassembled WGS sequence"/>
</dbReference>
<dbReference type="EMBL" id="JBBPBN010000045">
    <property type="protein sequence ID" value="KAK8996371.1"/>
    <property type="molecule type" value="Genomic_DNA"/>
</dbReference>
<organism evidence="2 3">
    <name type="scientific">Hibiscus sabdariffa</name>
    <name type="common">roselle</name>
    <dbReference type="NCBI Taxonomy" id="183260"/>
    <lineage>
        <taxon>Eukaryota</taxon>
        <taxon>Viridiplantae</taxon>
        <taxon>Streptophyta</taxon>
        <taxon>Embryophyta</taxon>
        <taxon>Tracheophyta</taxon>
        <taxon>Spermatophyta</taxon>
        <taxon>Magnoliopsida</taxon>
        <taxon>eudicotyledons</taxon>
        <taxon>Gunneridae</taxon>
        <taxon>Pentapetalae</taxon>
        <taxon>rosids</taxon>
        <taxon>malvids</taxon>
        <taxon>Malvales</taxon>
        <taxon>Malvaceae</taxon>
        <taxon>Malvoideae</taxon>
        <taxon>Hibiscus</taxon>
    </lineage>
</organism>
<feature type="region of interest" description="Disordered" evidence="1">
    <location>
        <begin position="214"/>
        <end position="241"/>
    </location>
</feature>
<evidence type="ECO:0000256" key="1">
    <source>
        <dbReference type="SAM" id="MobiDB-lite"/>
    </source>
</evidence>
<name>A0ABR2Q6S1_9ROSI</name>